<dbReference type="Gene3D" id="3.30.70.1210">
    <property type="entry name" value="Crispr-associated protein, domain 2"/>
    <property type="match status" value="1"/>
</dbReference>
<reference evidence="2" key="1">
    <citation type="submission" date="2015-03" db="EMBL/GenBank/DDBJ databases">
        <authorList>
            <consortium name="Pathogen Informatics"/>
        </authorList>
    </citation>
    <scope>NUCLEOTIDE SEQUENCE [LARGE SCALE GENOMIC DNA]</scope>
    <source>
        <strain evidence="2">NCTC11134</strain>
        <plasmid evidence="2">2</plasmid>
    </source>
</reference>
<dbReference type="SMART" id="SM01101">
    <property type="entry name" value="CRISPR_assoc"/>
    <property type="match status" value="1"/>
</dbReference>
<dbReference type="AlphaFoldDB" id="A0A0H5P6K7"/>
<dbReference type="SUPFAM" id="SSF117987">
    <property type="entry name" value="CRISPR-associated protein"/>
    <property type="match status" value="2"/>
</dbReference>
<dbReference type="KEGG" id="nfr:ERS450000_05498"/>
<dbReference type="Proteomes" id="UP000057820">
    <property type="component" value="Plasmid 2"/>
</dbReference>
<dbReference type="InterPro" id="IPR010179">
    <property type="entry name" value="CRISPR-assoc_prot_Cse3"/>
</dbReference>
<dbReference type="CDD" id="cd09727">
    <property type="entry name" value="Cas6_I-E"/>
    <property type="match status" value="1"/>
</dbReference>
<dbReference type="RefSeq" id="WP_060594696.1">
    <property type="nucleotide sequence ID" value="NZ_CP031418.1"/>
</dbReference>
<name>A0A0H5P6K7_NOCFR</name>
<evidence type="ECO:0000313" key="2">
    <source>
        <dbReference type="Proteomes" id="UP000057820"/>
    </source>
</evidence>
<organism evidence="1 2">
    <name type="scientific">Nocardia farcinica</name>
    <dbReference type="NCBI Taxonomy" id="37329"/>
    <lineage>
        <taxon>Bacteria</taxon>
        <taxon>Bacillati</taxon>
        <taxon>Actinomycetota</taxon>
        <taxon>Actinomycetes</taxon>
        <taxon>Mycobacteriales</taxon>
        <taxon>Nocardiaceae</taxon>
        <taxon>Nocardia</taxon>
    </lineage>
</organism>
<dbReference type="Gene3D" id="3.30.70.1200">
    <property type="entry name" value="Crispr-associated protein, domain 1"/>
    <property type="match status" value="1"/>
</dbReference>
<dbReference type="Pfam" id="PF08798">
    <property type="entry name" value="CRISPR_assoc"/>
    <property type="match status" value="1"/>
</dbReference>
<evidence type="ECO:0000313" key="1">
    <source>
        <dbReference type="EMBL" id="CRY83445.1"/>
    </source>
</evidence>
<protein>
    <submittedName>
        <fullName evidence="1">CRISPR-associated protein Cas6/Cse3/CasE, subtype I-E/ECOLI</fullName>
    </submittedName>
</protein>
<geneLocation type="plasmid" evidence="1">
    <name>2</name>
</geneLocation>
<keyword evidence="1" id="KW-0614">Plasmid</keyword>
<accession>A0A0H5P6K7</accession>
<dbReference type="EMBL" id="LN868939">
    <property type="protein sequence ID" value="CRY83445.1"/>
    <property type="molecule type" value="Genomic_DNA"/>
</dbReference>
<sequence length="224" mass="24418">MFLSRVPLNPARQGTRKLLSSPQAAHAAVLAAFPPQPSAPGTGRVLWRVDRRDHAVDLYVVSPSEPDFTHVVEQAGWPTTTAWTTRKYRPLLDRLAVDQQWHFRLTANPVRAAMNRDVAAPLTRGKRRGLTVEGQMGWLQDKAASSGFRLGTCRAPEGDVPDAVITERTTKRFRRGSATVTLSVVTYEGVLAVSDPEKLRTALVNGIGRAKGYGCGLLTLAPIA</sequence>
<proteinExistence type="predicted"/>
<dbReference type="NCBIfam" id="TIGR01907">
    <property type="entry name" value="casE_Cse3"/>
    <property type="match status" value="1"/>
</dbReference>
<gene>
    <name evidence="1" type="ORF">ERS450000_05498</name>
</gene>